<dbReference type="Pfam" id="PF00226">
    <property type="entry name" value="DnaJ"/>
    <property type="match status" value="1"/>
</dbReference>
<name>A0A1J4MQQ1_9CRYT</name>
<dbReference type="Proteomes" id="UP000186804">
    <property type="component" value="Unassembled WGS sequence"/>
</dbReference>
<proteinExistence type="predicted"/>
<evidence type="ECO:0000313" key="2">
    <source>
        <dbReference type="EMBL" id="OII76375.1"/>
    </source>
</evidence>
<keyword evidence="3" id="KW-1185">Reference proteome</keyword>
<dbReference type="VEuPathDB" id="CryptoDB:cand_011330"/>
<dbReference type="RefSeq" id="XP_067068221.1">
    <property type="nucleotide sequence ID" value="XM_067211372.1"/>
</dbReference>
<protein>
    <recommendedName>
        <fullName evidence="1">J domain-containing protein</fullName>
    </recommendedName>
</protein>
<dbReference type="OrthoDB" id="342454at2759"/>
<dbReference type="PROSITE" id="PS50076">
    <property type="entry name" value="DNAJ_2"/>
    <property type="match status" value="1"/>
</dbReference>
<dbReference type="GeneID" id="92365318"/>
<dbReference type="InterPro" id="IPR036869">
    <property type="entry name" value="J_dom_sf"/>
</dbReference>
<dbReference type="SUPFAM" id="SSF46565">
    <property type="entry name" value="Chaperone J-domain"/>
    <property type="match status" value="1"/>
</dbReference>
<sequence>MKKSLQEGTINNKYDDTEQVRSVKVKDIRQCNERSQVHRSNPYDIQKLICNFHGWKGGRRLQKCPECLDLEERIRSKLRKTTGKSFIGIENIDSSCSIKGIRIWLKCNMGHKFACKLEDVSVGCQICSSEKFLSPTYKTNAAKLDSIREEAYRKKQGELLAAAKEIYANRVLSKTSMSIEKDSLACIKMYPNLTYESAYAVMSVLAWKDDPFQIFGIPRNMSLGDKNSILNHIKRFFRIKAKQIHPDKNCHPKSGEAFNILSNAYNEMLNYIEKRA</sequence>
<dbReference type="Gene3D" id="1.10.287.110">
    <property type="entry name" value="DnaJ domain"/>
    <property type="match status" value="1"/>
</dbReference>
<accession>A0A1J4MQQ1</accession>
<comment type="caution">
    <text evidence="2">The sequence shown here is derived from an EMBL/GenBank/DDBJ whole genome shotgun (WGS) entry which is preliminary data.</text>
</comment>
<dbReference type="AlphaFoldDB" id="A0A1J4MQQ1"/>
<dbReference type="EMBL" id="LRBS01000067">
    <property type="protein sequence ID" value="OII76375.1"/>
    <property type="molecule type" value="Genomic_DNA"/>
</dbReference>
<reference evidence="2 3" key="1">
    <citation type="submission" date="2016-10" db="EMBL/GenBank/DDBJ databases">
        <title>Reductive evolution of mitochondrial metabolism and differential evolution of invasion-related proteins in Cryptosporidium.</title>
        <authorList>
            <person name="Liu S."/>
            <person name="Roellig D.M."/>
            <person name="Guo Y."/>
            <person name="Li N."/>
            <person name="Frace M.A."/>
            <person name="Tang K."/>
            <person name="Zhang L."/>
            <person name="Feng Y."/>
            <person name="Xiao L."/>
        </authorList>
    </citation>
    <scope>NUCLEOTIDE SEQUENCE [LARGE SCALE GENOMIC DNA]</scope>
    <source>
        <strain evidence="2">30847</strain>
    </source>
</reference>
<organism evidence="2 3">
    <name type="scientific">Cryptosporidium andersoni</name>
    <dbReference type="NCBI Taxonomy" id="117008"/>
    <lineage>
        <taxon>Eukaryota</taxon>
        <taxon>Sar</taxon>
        <taxon>Alveolata</taxon>
        <taxon>Apicomplexa</taxon>
        <taxon>Conoidasida</taxon>
        <taxon>Coccidia</taxon>
        <taxon>Eucoccidiorida</taxon>
        <taxon>Eimeriorina</taxon>
        <taxon>Cryptosporidiidae</taxon>
        <taxon>Cryptosporidium</taxon>
    </lineage>
</organism>
<evidence type="ECO:0000313" key="3">
    <source>
        <dbReference type="Proteomes" id="UP000186804"/>
    </source>
</evidence>
<gene>
    <name evidence="2" type="ORF">cand_011330</name>
</gene>
<feature type="domain" description="J" evidence="1">
    <location>
        <begin position="210"/>
        <end position="276"/>
    </location>
</feature>
<dbReference type="CDD" id="cd06257">
    <property type="entry name" value="DnaJ"/>
    <property type="match status" value="1"/>
</dbReference>
<dbReference type="InterPro" id="IPR001623">
    <property type="entry name" value="DnaJ_domain"/>
</dbReference>
<evidence type="ECO:0000259" key="1">
    <source>
        <dbReference type="PROSITE" id="PS50076"/>
    </source>
</evidence>